<keyword evidence="2" id="KW-0812">Transmembrane</keyword>
<proteinExistence type="predicted"/>
<feature type="transmembrane region" description="Helical" evidence="2">
    <location>
        <begin position="9"/>
        <end position="31"/>
    </location>
</feature>
<sequence>MQQSTQRIVYYSSLVLTIVCGVEVVLVLLLASVQCCCLSYCYGSRKNYSLGDRITLLRAGIQKERERKEKFELQMKEERDKVESIVEGKQRAEKILREEQEDRAKEVEEMRVQMREKDLMIEQLKRELEELKDYERKRTEEITDDDNMLRSVPWTAMPQPNIDITSEAYESRVANYMPPPVNRRIISTQSSSLGIPSGLTGENTQIFDSKKDLEKDLVNPYTLNPPPGSHTGPMGFIDNKGRLIPQVHPRFFTRKEGIKATIPISPPVISFGIVQIGVRFFNSKEGGRCMN</sequence>
<protein>
    <submittedName>
        <fullName evidence="3">Uncharacterized protein</fullName>
    </submittedName>
</protein>
<dbReference type="AlphaFoldDB" id="A0A5J4UL54"/>
<evidence type="ECO:0000256" key="1">
    <source>
        <dbReference type="SAM" id="Coils"/>
    </source>
</evidence>
<evidence type="ECO:0000313" key="4">
    <source>
        <dbReference type="Proteomes" id="UP000324800"/>
    </source>
</evidence>
<accession>A0A5J4UL54</accession>
<gene>
    <name evidence="3" type="ORF">EZS28_033642</name>
</gene>
<dbReference type="EMBL" id="SNRW01015022">
    <property type="protein sequence ID" value="KAA6370831.1"/>
    <property type="molecule type" value="Genomic_DNA"/>
</dbReference>
<feature type="coiled-coil region" evidence="1">
    <location>
        <begin position="61"/>
        <end position="144"/>
    </location>
</feature>
<keyword evidence="2" id="KW-0472">Membrane</keyword>
<name>A0A5J4UL54_9EUKA</name>
<evidence type="ECO:0000256" key="2">
    <source>
        <dbReference type="SAM" id="Phobius"/>
    </source>
</evidence>
<keyword evidence="1" id="KW-0175">Coiled coil</keyword>
<dbReference type="Proteomes" id="UP000324800">
    <property type="component" value="Unassembled WGS sequence"/>
</dbReference>
<evidence type="ECO:0000313" key="3">
    <source>
        <dbReference type="EMBL" id="KAA6370831.1"/>
    </source>
</evidence>
<comment type="caution">
    <text evidence="3">The sequence shown here is derived from an EMBL/GenBank/DDBJ whole genome shotgun (WGS) entry which is preliminary data.</text>
</comment>
<keyword evidence="2" id="KW-1133">Transmembrane helix</keyword>
<organism evidence="3 4">
    <name type="scientific">Streblomastix strix</name>
    <dbReference type="NCBI Taxonomy" id="222440"/>
    <lineage>
        <taxon>Eukaryota</taxon>
        <taxon>Metamonada</taxon>
        <taxon>Preaxostyla</taxon>
        <taxon>Oxymonadida</taxon>
        <taxon>Streblomastigidae</taxon>
        <taxon>Streblomastix</taxon>
    </lineage>
</organism>
<reference evidence="3 4" key="1">
    <citation type="submission" date="2019-03" db="EMBL/GenBank/DDBJ databases">
        <title>Single cell metagenomics reveals metabolic interactions within the superorganism composed of flagellate Streblomastix strix and complex community of Bacteroidetes bacteria on its surface.</title>
        <authorList>
            <person name="Treitli S.C."/>
            <person name="Kolisko M."/>
            <person name="Husnik F."/>
            <person name="Keeling P."/>
            <person name="Hampl V."/>
        </authorList>
    </citation>
    <scope>NUCLEOTIDE SEQUENCE [LARGE SCALE GENOMIC DNA]</scope>
    <source>
        <strain evidence="3">ST1C</strain>
    </source>
</reference>